<protein>
    <recommendedName>
        <fullName evidence="1">CCL2-like lectin domain-containing protein</fullName>
    </recommendedName>
</protein>
<name>A0A0C9UIC0_SPHS4</name>
<evidence type="ECO:0000259" key="1">
    <source>
        <dbReference type="Pfam" id="PF21595"/>
    </source>
</evidence>
<evidence type="ECO:0000313" key="3">
    <source>
        <dbReference type="Proteomes" id="UP000054279"/>
    </source>
</evidence>
<dbReference type="EMBL" id="KN837300">
    <property type="protein sequence ID" value="KIJ28687.1"/>
    <property type="molecule type" value="Genomic_DNA"/>
</dbReference>
<feature type="domain" description="CCL2-like lectin" evidence="1">
    <location>
        <begin position="7"/>
        <end position="131"/>
    </location>
</feature>
<dbReference type="AlphaFoldDB" id="A0A0C9UIC0"/>
<dbReference type="SUPFAM" id="SSF50370">
    <property type="entry name" value="Ricin B-like lectins"/>
    <property type="match status" value="1"/>
</dbReference>
<dbReference type="HOGENOM" id="CLU_129978_1_0_1"/>
<dbReference type="InterPro" id="IPR035992">
    <property type="entry name" value="Ricin_B-like_lectins"/>
</dbReference>
<gene>
    <name evidence="2" type="ORF">M422DRAFT_189422</name>
</gene>
<organism evidence="2 3">
    <name type="scientific">Sphaerobolus stellatus (strain SS14)</name>
    <dbReference type="NCBI Taxonomy" id="990650"/>
    <lineage>
        <taxon>Eukaryota</taxon>
        <taxon>Fungi</taxon>
        <taxon>Dikarya</taxon>
        <taxon>Basidiomycota</taxon>
        <taxon>Agaricomycotina</taxon>
        <taxon>Agaricomycetes</taxon>
        <taxon>Phallomycetidae</taxon>
        <taxon>Geastrales</taxon>
        <taxon>Sphaerobolaceae</taxon>
        <taxon>Sphaerobolus</taxon>
    </lineage>
</organism>
<proteinExistence type="predicted"/>
<dbReference type="OrthoDB" id="5271368at2759"/>
<dbReference type="Pfam" id="PF21595">
    <property type="entry name" value="CCL2-like"/>
    <property type="match status" value="1"/>
</dbReference>
<evidence type="ECO:0000313" key="2">
    <source>
        <dbReference type="EMBL" id="KIJ28687.1"/>
    </source>
</evidence>
<dbReference type="InterPro" id="IPR048746">
    <property type="entry name" value="CCL2-like_lectin"/>
</dbReference>
<dbReference type="Gene3D" id="2.80.10.50">
    <property type="match status" value="1"/>
</dbReference>
<accession>A0A0C9UIC0</accession>
<keyword evidence="3" id="KW-1185">Reference proteome</keyword>
<dbReference type="Proteomes" id="UP000054279">
    <property type="component" value="Unassembled WGS sequence"/>
</dbReference>
<sequence>MSKPSVGTYTIYSRVLSPSGDKLYMTWNQSDNTVNLEAPTGADNQKWSIKDYNSNTQTISPSTASDGQIDYGNGGLSVRPSNDYTFTFRSSSTGYIIADGSGNTNFWKVADAVVYIRATYGTPSDDLRQRWILEKQ</sequence>
<reference evidence="2 3" key="1">
    <citation type="submission" date="2014-06" db="EMBL/GenBank/DDBJ databases">
        <title>Evolutionary Origins and Diversification of the Mycorrhizal Mutualists.</title>
        <authorList>
            <consortium name="DOE Joint Genome Institute"/>
            <consortium name="Mycorrhizal Genomics Consortium"/>
            <person name="Kohler A."/>
            <person name="Kuo A."/>
            <person name="Nagy L.G."/>
            <person name="Floudas D."/>
            <person name="Copeland A."/>
            <person name="Barry K.W."/>
            <person name="Cichocki N."/>
            <person name="Veneault-Fourrey C."/>
            <person name="LaButti K."/>
            <person name="Lindquist E.A."/>
            <person name="Lipzen A."/>
            <person name="Lundell T."/>
            <person name="Morin E."/>
            <person name="Murat C."/>
            <person name="Riley R."/>
            <person name="Ohm R."/>
            <person name="Sun H."/>
            <person name="Tunlid A."/>
            <person name="Henrissat B."/>
            <person name="Grigoriev I.V."/>
            <person name="Hibbett D.S."/>
            <person name="Martin F."/>
        </authorList>
    </citation>
    <scope>NUCLEOTIDE SEQUENCE [LARGE SCALE GENOMIC DNA]</scope>
    <source>
        <strain evidence="2 3">SS14</strain>
    </source>
</reference>
<dbReference type="CDD" id="cd23715">
    <property type="entry name" value="beta-trefoil_Ricin_CCL2"/>
    <property type="match status" value="1"/>
</dbReference>